<name>A0A6J3LQZ7_9PEZI</name>
<evidence type="ECO:0000256" key="6">
    <source>
        <dbReference type="ARBA" id="ARBA00023128"/>
    </source>
</evidence>
<keyword evidence="7" id="KW-0472">Membrane</keyword>
<feature type="region of interest" description="Disordered" evidence="8">
    <location>
        <begin position="442"/>
        <end position="475"/>
    </location>
</feature>
<comment type="subcellular location">
    <subcellularLocation>
        <location evidence="2">Endoplasmic reticulum</location>
    </subcellularLocation>
    <subcellularLocation>
        <location evidence="3">Membrane</location>
    </subcellularLocation>
    <subcellularLocation>
        <location evidence="1">Mitochondrion</location>
    </subcellularLocation>
</comment>
<dbReference type="SUPFAM" id="SSF53474">
    <property type="entry name" value="alpha/beta-Hydrolases"/>
    <property type="match status" value="1"/>
</dbReference>
<keyword evidence="6" id="KW-0496">Mitochondrion</keyword>
<dbReference type="PANTHER" id="PTHR48182">
    <property type="entry name" value="PROTEIN SERAC1"/>
    <property type="match status" value="1"/>
</dbReference>
<comment type="similarity">
    <text evidence="4">Belongs to the putative lipase ROG1 family.</text>
</comment>
<dbReference type="OrthoDB" id="5086500at2759"/>
<feature type="region of interest" description="Disordered" evidence="8">
    <location>
        <begin position="392"/>
        <end position="427"/>
    </location>
</feature>
<dbReference type="PANTHER" id="PTHR48182:SF2">
    <property type="entry name" value="PROTEIN SERAC1"/>
    <property type="match status" value="1"/>
</dbReference>
<dbReference type="GO" id="GO:0016020">
    <property type="term" value="C:membrane"/>
    <property type="evidence" value="ECO:0007669"/>
    <property type="project" value="UniProtKB-SubCell"/>
</dbReference>
<reference evidence="11" key="1">
    <citation type="submission" date="2020-01" db="EMBL/GenBank/DDBJ databases">
        <authorList>
            <consortium name="DOE Joint Genome Institute"/>
            <person name="Haridas S."/>
            <person name="Albert R."/>
            <person name="Binder M."/>
            <person name="Bloem J."/>
            <person name="Labutti K."/>
            <person name="Salamov A."/>
            <person name="Andreopoulos B."/>
            <person name="Baker S.E."/>
            <person name="Barry K."/>
            <person name="Bills G."/>
            <person name="Bluhm B.H."/>
            <person name="Cannon C."/>
            <person name="Castanera R."/>
            <person name="Culley D.E."/>
            <person name="Daum C."/>
            <person name="Ezra D."/>
            <person name="Gonzalez J.B."/>
            <person name="Henrissat B."/>
            <person name="Kuo A."/>
            <person name="Liang C."/>
            <person name="Lipzen A."/>
            <person name="Lutzoni F."/>
            <person name="Magnuson J."/>
            <person name="Mondo S."/>
            <person name="Nolan M."/>
            <person name="Ohm R."/>
            <person name="Pangilinan J."/>
            <person name="Park H.-J."/>
            <person name="Ramirez L."/>
            <person name="Alfaro M."/>
            <person name="Sun H."/>
            <person name="Tritt A."/>
            <person name="Yoshinaga Y."/>
            <person name="Zwiers L.-H."/>
            <person name="Turgeon B.G."/>
            <person name="Goodwin S.B."/>
            <person name="Spatafora J.W."/>
            <person name="Crous P.W."/>
            <person name="Grigoriev I.V."/>
        </authorList>
    </citation>
    <scope>NUCLEOTIDE SEQUENCE</scope>
    <source>
        <strain evidence="11">CBS 342.82</strain>
    </source>
</reference>
<dbReference type="GO" id="GO:0005783">
    <property type="term" value="C:endoplasmic reticulum"/>
    <property type="evidence" value="ECO:0007669"/>
    <property type="project" value="UniProtKB-SubCell"/>
</dbReference>
<dbReference type="Gene3D" id="3.40.50.1820">
    <property type="entry name" value="alpha/beta hydrolase"/>
    <property type="match status" value="1"/>
</dbReference>
<dbReference type="Pfam" id="PF05057">
    <property type="entry name" value="DUF676"/>
    <property type="match status" value="1"/>
</dbReference>
<evidence type="ECO:0000256" key="2">
    <source>
        <dbReference type="ARBA" id="ARBA00004240"/>
    </source>
</evidence>
<evidence type="ECO:0000256" key="1">
    <source>
        <dbReference type="ARBA" id="ARBA00004173"/>
    </source>
</evidence>
<evidence type="ECO:0000313" key="10">
    <source>
        <dbReference type="Proteomes" id="UP000504637"/>
    </source>
</evidence>
<sequence length="475" mass="53386">MSKNLSWRIQGIDASVTKEHVLDFFEEFEQHRISVKTLCPSVDNPRQELTATIDYKHDLDSLDHIPRLRDDIRDELEFDRHFRGFTPLHSPAAGTHDADIIAVTRLGGHAIASWSLPNGKMWLRDYVPSSAPTARILTYGYPNQLEGSNLSNSTLRDLASEFLNNLVIIRNRTAQGVQRPMILVGHCLGGLIIKMALIQARELNIISKLPVRLFIFLATPHRGMNVDALKTIKDDQLKKLVEELEPNSAILRSMHAPFSKLSDKIRIFSVFETQRTAPLVFDESRGRLVRSDKPVILVEYESAIQGRENETVMQASTDHHDIAKLAPWQGSIYPMVREMIEQTLASSVQVKGTSDPNERRQTEPLHTAAIPDQQSRLKALDFADGLVITTNPTVGNVLRDGDRSSLTDATNPVAENSKSPRLSRHGNPFGRLLYVYETTIGSGDAAQPRSPGKSSKDLSEADRSRRKHRFQEWGR</sequence>
<dbReference type="GO" id="GO:0005739">
    <property type="term" value="C:mitochondrion"/>
    <property type="evidence" value="ECO:0007669"/>
    <property type="project" value="UniProtKB-SubCell"/>
</dbReference>
<feature type="region of interest" description="Disordered" evidence="8">
    <location>
        <begin position="348"/>
        <end position="369"/>
    </location>
</feature>
<reference evidence="11" key="3">
    <citation type="submission" date="2025-08" db="UniProtKB">
        <authorList>
            <consortium name="RefSeq"/>
        </authorList>
    </citation>
    <scope>IDENTIFICATION</scope>
    <source>
        <strain evidence="11">CBS 342.82</strain>
    </source>
</reference>
<accession>A0A6J3LQZ7</accession>
<dbReference type="InterPro" id="IPR052374">
    <property type="entry name" value="SERAC1"/>
</dbReference>
<evidence type="ECO:0000313" key="11">
    <source>
        <dbReference type="RefSeq" id="XP_033455322.1"/>
    </source>
</evidence>
<dbReference type="GeneID" id="54361329"/>
<feature type="compositionally biased region" description="Polar residues" evidence="8">
    <location>
        <begin position="406"/>
        <end position="420"/>
    </location>
</feature>
<dbReference type="InterPro" id="IPR007751">
    <property type="entry name" value="DUF676_lipase-like"/>
</dbReference>
<dbReference type="Proteomes" id="UP000504637">
    <property type="component" value="Unplaced"/>
</dbReference>
<dbReference type="InterPro" id="IPR029058">
    <property type="entry name" value="AB_hydrolase_fold"/>
</dbReference>
<keyword evidence="10" id="KW-1185">Reference proteome</keyword>
<evidence type="ECO:0000259" key="9">
    <source>
        <dbReference type="Pfam" id="PF05057"/>
    </source>
</evidence>
<reference evidence="11" key="2">
    <citation type="submission" date="2020-04" db="EMBL/GenBank/DDBJ databases">
        <authorList>
            <consortium name="NCBI Genome Project"/>
        </authorList>
    </citation>
    <scope>NUCLEOTIDE SEQUENCE</scope>
    <source>
        <strain evidence="11">CBS 342.82</strain>
    </source>
</reference>
<evidence type="ECO:0000256" key="7">
    <source>
        <dbReference type="ARBA" id="ARBA00023136"/>
    </source>
</evidence>
<evidence type="ECO:0000256" key="4">
    <source>
        <dbReference type="ARBA" id="ARBA00007920"/>
    </source>
</evidence>
<evidence type="ECO:0000256" key="3">
    <source>
        <dbReference type="ARBA" id="ARBA00004370"/>
    </source>
</evidence>
<dbReference type="AlphaFoldDB" id="A0A6J3LQZ7"/>
<dbReference type="RefSeq" id="XP_033455322.1">
    <property type="nucleotide sequence ID" value="XM_033603529.1"/>
</dbReference>
<keyword evidence="5" id="KW-0256">Endoplasmic reticulum</keyword>
<proteinExistence type="inferred from homology"/>
<evidence type="ECO:0000256" key="8">
    <source>
        <dbReference type="SAM" id="MobiDB-lite"/>
    </source>
</evidence>
<feature type="domain" description="DUF676" evidence="9">
    <location>
        <begin position="183"/>
        <end position="228"/>
    </location>
</feature>
<evidence type="ECO:0000256" key="5">
    <source>
        <dbReference type="ARBA" id="ARBA00022824"/>
    </source>
</evidence>
<gene>
    <name evidence="11" type="ORF">K489DRAFT_374466</name>
</gene>
<organism evidence="11">
    <name type="scientific">Dissoconium aciculare CBS 342.82</name>
    <dbReference type="NCBI Taxonomy" id="1314786"/>
    <lineage>
        <taxon>Eukaryota</taxon>
        <taxon>Fungi</taxon>
        <taxon>Dikarya</taxon>
        <taxon>Ascomycota</taxon>
        <taxon>Pezizomycotina</taxon>
        <taxon>Dothideomycetes</taxon>
        <taxon>Dothideomycetidae</taxon>
        <taxon>Mycosphaerellales</taxon>
        <taxon>Dissoconiaceae</taxon>
        <taxon>Dissoconium</taxon>
    </lineage>
</organism>
<feature type="compositionally biased region" description="Basic and acidic residues" evidence="8">
    <location>
        <begin position="454"/>
        <end position="463"/>
    </location>
</feature>
<protein>
    <recommendedName>
        <fullName evidence="9">DUF676 domain-containing protein</fullName>
    </recommendedName>
</protein>